<keyword evidence="2" id="KW-1185">Reference proteome</keyword>
<organism evidence="1 2">
    <name type="scientific">Larinioides sclopetarius</name>
    <dbReference type="NCBI Taxonomy" id="280406"/>
    <lineage>
        <taxon>Eukaryota</taxon>
        <taxon>Metazoa</taxon>
        <taxon>Ecdysozoa</taxon>
        <taxon>Arthropoda</taxon>
        <taxon>Chelicerata</taxon>
        <taxon>Arachnida</taxon>
        <taxon>Araneae</taxon>
        <taxon>Araneomorphae</taxon>
        <taxon>Entelegynae</taxon>
        <taxon>Araneoidea</taxon>
        <taxon>Araneidae</taxon>
        <taxon>Larinioides</taxon>
    </lineage>
</organism>
<dbReference type="Proteomes" id="UP001497382">
    <property type="component" value="Unassembled WGS sequence"/>
</dbReference>
<dbReference type="EMBL" id="CAXIEN010000624">
    <property type="protein sequence ID" value="CAL1301126.1"/>
    <property type="molecule type" value="Genomic_DNA"/>
</dbReference>
<proteinExistence type="predicted"/>
<evidence type="ECO:0000313" key="2">
    <source>
        <dbReference type="Proteomes" id="UP001497382"/>
    </source>
</evidence>
<sequence length="75" mass="8723">MKFCAVHFALAWPQNLCHTDRHFPKIDKSCSGLPKTYKAIKKRKSKIFAIPILSAYVHKEESKNSEIEFRTCQNL</sequence>
<comment type="caution">
    <text evidence="1">The sequence shown here is derived from an EMBL/GenBank/DDBJ whole genome shotgun (WGS) entry which is preliminary data.</text>
</comment>
<evidence type="ECO:0008006" key="3">
    <source>
        <dbReference type="Google" id="ProtNLM"/>
    </source>
</evidence>
<reference evidence="1 2" key="1">
    <citation type="submission" date="2024-04" db="EMBL/GenBank/DDBJ databases">
        <authorList>
            <person name="Rising A."/>
            <person name="Reimegard J."/>
            <person name="Sonavane S."/>
            <person name="Akerstrom W."/>
            <person name="Nylinder S."/>
            <person name="Hedman E."/>
            <person name="Kallberg Y."/>
        </authorList>
    </citation>
    <scope>NUCLEOTIDE SEQUENCE [LARGE SCALE GENOMIC DNA]</scope>
</reference>
<evidence type="ECO:0000313" key="1">
    <source>
        <dbReference type="EMBL" id="CAL1301126.1"/>
    </source>
</evidence>
<accession>A0AAV2BXR8</accession>
<name>A0AAV2BXR8_9ARAC</name>
<dbReference type="AlphaFoldDB" id="A0AAV2BXR8"/>
<gene>
    <name evidence="1" type="ORF">LARSCL_LOCUS22331</name>
</gene>
<protein>
    <recommendedName>
        <fullName evidence="3">Secreted protein</fullName>
    </recommendedName>
</protein>